<dbReference type="Pfam" id="PF02472">
    <property type="entry name" value="ExbD"/>
    <property type="match status" value="1"/>
</dbReference>
<dbReference type="NCBIfam" id="NF008248">
    <property type="entry name" value="PRK11024.1"/>
    <property type="match status" value="1"/>
</dbReference>
<evidence type="ECO:0000313" key="9">
    <source>
        <dbReference type="EMBL" id="AIN46998.1"/>
    </source>
</evidence>
<proteinExistence type="inferred from homology"/>
<evidence type="ECO:0000256" key="8">
    <source>
        <dbReference type="SAM" id="Phobius"/>
    </source>
</evidence>
<comment type="subcellular location">
    <subcellularLocation>
        <location evidence="1">Cell membrane</location>
        <topology evidence="1">Single-pass membrane protein</topology>
    </subcellularLocation>
    <subcellularLocation>
        <location evidence="7">Cell membrane</location>
        <topology evidence="7">Single-pass type II membrane protein</topology>
    </subcellularLocation>
</comment>
<evidence type="ECO:0000256" key="1">
    <source>
        <dbReference type="ARBA" id="ARBA00004162"/>
    </source>
</evidence>
<keyword evidence="7" id="KW-0813">Transport</keyword>
<dbReference type="PANTHER" id="PTHR30558:SF7">
    <property type="entry name" value="TOL-PAL SYSTEM PROTEIN TOLR"/>
    <property type="match status" value="1"/>
</dbReference>
<evidence type="ECO:0000256" key="5">
    <source>
        <dbReference type="ARBA" id="ARBA00022989"/>
    </source>
</evidence>
<keyword evidence="5 8" id="KW-1133">Transmembrane helix</keyword>
<dbReference type="PANTHER" id="PTHR30558">
    <property type="entry name" value="EXBD MEMBRANE COMPONENT OF PMF-DRIVEN MACROMOLECULE IMPORT SYSTEM"/>
    <property type="match status" value="1"/>
</dbReference>
<comment type="similarity">
    <text evidence="2 7">Belongs to the ExbD/TolR family.</text>
</comment>
<sequence length="148" mass="16336">MKINRRRVRREINVDINLVPLLDVLLVLVLVLMATVPMITQSVEVNLPEATNSKTMTSDDIPPVIVEVNGVNQYNLVIAHTRKKQQSAKQVILEVQTLITTNPKTIFLIGGAKEVPYDEIIKALNLLHQAGVKSVGLMTQPSMTTVSS</sequence>
<evidence type="ECO:0000256" key="4">
    <source>
        <dbReference type="ARBA" id="ARBA00022692"/>
    </source>
</evidence>
<evidence type="ECO:0000256" key="6">
    <source>
        <dbReference type="ARBA" id="ARBA00023136"/>
    </source>
</evidence>
<dbReference type="GO" id="GO:0022857">
    <property type="term" value="F:transmembrane transporter activity"/>
    <property type="evidence" value="ECO:0007669"/>
    <property type="project" value="InterPro"/>
</dbReference>
<feature type="transmembrane region" description="Helical" evidence="8">
    <location>
        <begin position="21"/>
        <end position="39"/>
    </location>
</feature>
<evidence type="ECO:0000256" key="2">
    <source>
        <dbReference type="ARBA" id="ARBA00005811"/>
    </source>
</evidence>
<protein>
    <submittedName>
        <fullName evidence="9">Tol biopolymer transport system, TolR protein</fullName>
    </submittedName>
</protein>
<keyword evidence="4 7" id="KW-0812">Transmembrane</keyword>
<dbReference type="GO" id="GO:0005886">
    <property type="term" value="C:plasma membrane"/>
    <property type="evidence" value="ECO:0007669"/>
    <property type="project" value="UniProtKB-SubCell"/>
</dbReference>
<evidence type="ECO:0000256" key="7">
    <source>
        <dbReference type="RuleBase" id="RU003879"/>
    </source>
</evidence>
<keyword evidence="3" id="KW-1003">Cell membrane</keyword>
<dbReference type="EMBL" id="CP008985">
    <property type="protein sequence ID" value="AIN46998.1"/>
    <property type="molecule type" value="Genomic_DNA"/>
</dbReference>
<dbReference type="Gene3D" id="3.30.420.270">
    <property type="match status" value="1"/>
</dbReference>
<accession>A0A088NA19</accession>
<reference evidence="9 10" key="1">
    <citation type="journal article" date="2014" name="MBio">
        <title>Differential genome evolution between companion symbionts in an insect-bacterial symbiosis.</title>
        <authorList>
            <person name="Bennett G.M."/>
            <person name="McCutcheon J.P."/>
            <person name="MacDonald B.R."/>
            <person name="Romanovicz D."/>
            <person name="Moran N.A."/>
        </authorList>
    </citation>
    <scope>NUCLEOTIDE SEQUENCE [LARGE SCALE GENOMIC DNA]</scope>
    <source>
        <strain evidence="9 10">BGSS</strain>
    </source>
</reference>
<organism evidence="9 10">
    <name type="scientific">Candidatus Palibaumannia cicadellinicola</name>
    <dbReference type="NCBI Taxonomy" id="186490"/>
    <lineage>
        <taxon>Bacteria</taxon>
        <taxon>Pseudomonadati</taxon>
        <taxon>Pseudomonadota</taxon>
        <taxon>Gammaproteobacteria</taxon>
        <taxon>Candidatus Palibaumannia</taxon>
    </lineage>
</organism>
<dbReference type="InterPro" id="IPR003400">
    <property type="entry name" value="ExbD"/>
</dbReference>
<dbReference type="KEGG" id="bcib:IM45_230"/>
<dbReference type="OrthoDB" id="9798629at2"/>
<name>A0A088NA19_9GAMM</name>
<keyword evidence="6 8" id="KW-0472">Membrane</keyword>
<dbReference type="RefSeq" id="WP_038497911.1">
    <property type="nucleotide sequence ID" value="NZ_CP008985.1"/>
</dbReference>
<dbReference type="GO" id="GO:0015031">
    <property type="term" value="P:protein transport"/>
    <property type="evidence" value="ECO:0007669"/>
    <property type="project" value="UniProtKB-KW"/>
</dbReference>
<dbReference type="eggNOG" id="COG0848">
    <property type="taxonomic scope" value="Bacteria"/>
</dbReference>
<dbReference type="AlphaFoldDB" id="A0A088NA19"/>
<evidence type="ECO:0000313" key="10">
    <source>
        <dbReference type="Proteomes" id="UP000067325"/>
    </source>
</evidence>
<dbReference type="Proteomes" id="UP000067325">
    <property type="component" value="Chromosome"/>
</dbReference>
<gene>
    <name evidence="9" type="ORF">IM45_230</name>
</gene>
<keyword evidence="7" id="KW-0653">Protein transport</keyword>
<evidence type="ECO:0000256" key="3">
    <source>
        <dbReference type="ARBA" id="ARBA00022475"/>
    </source>
</evidence>